<dbReference type="PROSITE" id="PS51063">
    <property type="entry name" value="HTH_CRP_2"/>
    <property type="match status" value="1"/>
</dbReference>
<dbReference type="GO" id="GO:0005829">
    <property type="term" value="C:cytosol"/>
    <property type="evidence" value="ECO:0007669"/>
    <property type="project" value="TreeGrafter"/>
</dbReference>
<dbReference type="Pfam" id="PF00027">
    <property type="entry name" value="cNMP_binding"/>
    <property type="match status" value="1"/>
</dbReference>
<dbReference type="GO" id="GO:0003700">
    <property type="term" value="F:DNA-binding transcription factor activity"/>
    <property type="evidence" value="ECO:0007669"/>
    <property type="project" value="TreeGrafter"/>
</dbReference>
<name>A0AA37MRM8_9BURK</name>
<evidence type="ECO:0000256" key="3">
    <source>
        <dbReference type="ARBA" id="ARBA00023163"/>
    </source>
</evidence>
<dbReference type="Pfam" id="PF13545">
    <property type="entry name" value="HTH_Crp_2"/>
    <property type="match status" value="1"/>
</dbReference>
<evidence type="ECO:0000256" key="1">
    <source>
        <dbReference type="ARBA" id="ARBA00023015"/>
    </source>
</evidence>
<dbReference type="PANTHER" id="PTHR24567:SF74">
    <property type="entry name" value="HTH-TYPE TRANSCRIPTIONAL REGULATOR ARCR"/>
    <property type="match status" value="1"/>
</dbReference>
<feature type="domain" description="HTH crp-type" evidence="5">
    <location>
        <begin position="151"/>
        <end position="222"/>
    </location>
</feature>
<dbReference type="Gene3D" id="2.60.120.10">
    <property type="entry name" value="Jelly Rolls"/>
    <property type="match status" value="1"/>
</dbReference>
<dbReference type="InterPro" id="IPR000595">
    <property type="entry name" value="cNMP-bd_dom"/>
</dbReference>
<dbReference type="PROSITE" id="PS50042">
    <property type="entry name" value="CNMP_BINDING_3"/>
    <property type="match status" value="1"/>
</dbReference>
<dbReference type="SMART" id="SM00419">
    <property type="entry name" value="HTH_CRP"/>
    <property type="match status" value="1"/>
</dbReference>
<evidence type="ECO:0000313" key="7">
    <source>
        <dbReference type="Proteomes" id="UP001055111"/>
    </source>
</evidence>
<dbReference type="InterPro" id="IPR018490">
    <property type="entry name" value="cNMP-bd_dom_sf"/>
</dbReference>
<protein>
    <submittedName>
        <fullName evidence="6">Crp/Fnr family transcriptional regulator</fullName>
    </submittedName>
</protein>
<feature type="domain" description="Cyclic nucleotide-binding" evidence="4">
    <location>
        <begin position="17"/>
        <end position="120"/>
    </location>
</feature>
<evidence type="ECO:0000259" key="4">
    <source>
        <dbReference type="PROSITE" id="PS50042"/>
    </source>
</evidence>
<accession>A0AA37MRM8</accession>
<dbReference type="GO" id="GO:0003677">
    <property type="term" value="F:DNA binding"/>
    <property type="evidence" value="ECO:0007669"/>
    <property type="project" value="UniProtKB-KW"/>
</dbReference>
<dbReference type="SMART" id="SM00100">
    <property type="entry name" value="cNMP"/>
    <property type="match status" value="1"/>
</dbReference>
<dbReference type="Proteomes" id="UP001055111">
    <property type="component" value="Unassembled WGS sequence"/>
</dbReference>
<dbReference type="EMBL" id="BPUS01000015">
    <property type="protein sequence ID" value="GJH28426.1"/>
    <property type="molecule type" value="Genomic_DNA"/>
</dbReference>
<dbReference type="InterPro" id="IPR012318">
    <property type="entry name" value="HTH_CRP"/>
</dbReference>
<proteinExistence type="predicted"/>
<evidence type="ECO:0000259" key="5">
    <source>
        <dbReference type="PROSITE" id="PS51063"/>
    </source>
</evidence>
<dbReference type="SUPFAM" id="SSF46785">
    <property type="entry name" value="Winged helix' DNA-binding domain"/>
    <property type="match status" value="1"/>
</dbReference>
<dbReference type="InterPro" id="IPR036390">
    <property type="entry name" value="WH_DNA-bd_sf"/>
</dbReference>
<keyword evidence="1" id="KW-0805">Transcription regulation</keyword>
<reference evidence="6" key="1">
    <citation type="submission" date="2022-09" db="EMBL/GenBank/DDBJ databases">
        <title>Isolation and characterization of 3-chlorobenzoate degrading bacteria from soils in Shizuoka.</title>
        <authorList>
            <person name="Ifat A."/>
            <person name="Ogawa N."/>
            <person name="Kimbara K."/>
            <person name="Moriuchi R."/>
            <person name="Dohra H."/>
            <person name="Shintani M."/>
        </authorList>
    </citation>
    <scope>NUCLEOTIDE SEQUENCE</scope>
    <source>
        <strain evidence="6">19CS4-2</strain>
    </source>
</reference>
<keyword evidence="3" id="KW-0804">Transcription</keyword>
<comment type="caution">
    <text evidence="6">The sequence shown here is derived from an EMBL/GenBank/DDBJ whole genome shotgun (WGS) entry which is preliminary data.</text>
</comment>
<organism evidence="6 7">
    <name type="scientific">Caballeronia novacaledonica</name>
    <dbReference type="NCBI Taxonomy" id="1544861"/>
    <lineage>
        <taxon>Bacteria</taxon>
        <taxon>Pseudomonadati</taxon>
        <taxon>Pseudomonadota</taxon>
        <taxon>Betaproteobacteria</taxon>
        <taxon>Burkholderiales</taxon>
        <taxon>Burkholderiaceae</taxon>
        <taxon>Caballeronia</taxon>
    </lineage>
</organism>
<dbReference type="AlphaFoldDB" id="A0AA37MRM8"/>
<dbReference type="RefSeq" id="WP_238215321.1">
    <property type="nucleotide sequence ID" value="NZ_BPUS01000015.1"/>
</dbReference>
<evidence type="ECO:0000256" key="2">
    <source>
        <dbReference type="ARBA" id="ARBA00023125"/>
    </source>
</evidence>
<dbReference type="InterPro" id="IPR014710">
    <property type="entry name" value="RmlC-like_jellyroll"/>
</dbReference>
<dbReference type="InterPro" id="IPR050397">
    <property type="entry name" value="Env_Response_Regulators"/>
</dbReference>
<evidence type="ECO:0000313" key="6">
    <source>
        <dbReference type="EMBL" id="GJH28426.1"/>
    </source>
</evidence>
<dbReference type="Gene3D" id="1.10.10.10">
    <property type="entry name" value="Winged helix-like DNA-binding domain superfamily/Winged helix DNA-binding domain"/>
    <property type="match status" value="1"/>
</dbReference>
<gene>
    <name evidence="6" type="ORF">CBA19CS42_27940</name>
</gene>
<dbReference type="SUPFAM" id="SSF51206">
    <property type="entry name" value="cAMP-binding domain-like"/>
    <property type="match status" value="1"/>
</dbReference>
<sequence>MTSDAQRYRPQLATTPWFKDLPIELQDYLVARSDLLRLEKGQQLYRRGEQSFGLYAILDGALSIGTVGADGKEALLAVVGPTAWIGEVSMFDGLPRPHDVSAMRKTLVLHVPGPALESLLRVHPAYWRNFGLLMAQKIRISFETNEAMILLPAAQRLASRLLLIAGGYGGINAEQSRIKLSQDTLASMVSLTRQTTNQLLKNLESQGIVDLKFGEIVILDFDRLRAASVNDPGPCGANPAA</sequence>
<keyword evidence="2" id="KW-0238">DNA-binding</keyword>
<dbReference type="CDD" id="cd00038">
    <property type="entry name" value="CAP_ED"/>
    <property type="match status" value="1"/>
</dbReference>
<dbReference type="PANTHER" id="PTHR24567">
    <property type="entry name" value="CRP FAMILY TRANSCRIPTIONAL REGULATORY PROTEIN"/>
    <property type="match status" value="1"/>
</dbReference>
<dbReference type="InterPro" id="IPR036388">
    <property type="entry name" value="WH-like_DNA-bd_sf"/>
</dbReference>